<evidence type="ECO:0000256" key="1">
    <source>
        <dbReference type="SAM" id="MobiDB-lite"/>
    </source>
</evidence>
<accession>A0ABQ7H8U9</accession>
<comment type="caution">
    <text evidence="2">The sequence shown here is derived from an EMBL/GenBank/DDBJ whole genome shotgun (WGS) entry which is preliminary data.</text>
</comment>
<dbReference type="EMBL" id="MU069445">
    <property type="protein sequence ID" value="KAF5843284.1"/>
    <property type="molecule type" value="Genomic_DNA"/>
</dbReference>
<feature type="compositionally biased region" description="Low complexity" evidence="1">
    <location>
        <begin position="32"/>
        <end position="48"/>
    </location>
</feature>
<dbReference type="Proteomes" id="UP000815325">
    <property type="component" value="Unassembled WGS sequence"/>
</dbReference>
<organism evidence="2 3">
    <name type="scientific">Dunaliella salina</name>
    <name type="common">Green alga</name>
    <name type="synonym">Protococcus salinus</name>
    <dbReference type="NCBI Taxonomy" id="3046"/>
    <lineage>
        <taxon>Eukaryota</taxon>
        <taxon>Viridiplantae</taxon>
        <taxon>Chlorophyta</taxon>
        <taxon>core chlorophytes</taxon>
        <taxon>Chlorophyceae</taxon>
        <taxon>CS clade</taxon>
        <taxon>Chlamydomonadales</taxon>
        <taxon>Dunaliellaceae</taxon>
        <taxon>Dunaliella</taxon>
    </lineage>
</organism>
<feature type="region of interest" description="Disordered" evidence="1">
    <location>
        <begin position="29"/>
        <end position="55"/>
    </location>
</feature>
<proteinExistence type="predicted"/>
<name>A0ABQ7H8U9_DUNSA</name>
<gene>
    <name evidence="2" type="ORF">DUNSADRAFT_86</name>
</gene>
<evidence type="ECO:0000313" key="2">
    <source>
        <dbReference type="EMBL" id="KAF5843284.1"/>
    </source>
</evidence>
<keyword evidence="3" id="KW-1185">Reference proteome</keyword>
<evidence type="ECO:0000313" key="3">
    <source>
        <dbReference type="Proteomes" id="UP000815325"/>
    </source>
</evidence>
<sequence>MSIKLLQRTIASGPFLRAAESRILTAGLQQAPPSGSHQPPLQQQQPHHTTAAPISSSLSFPSLATCPLSSLHPIAFGNMLSHQARCLLLTSTLDDEDF</sequence>
<protein>
    <recommendedName>
        <fullName evidence="4">Encoded protein</fullName>
    </recommendedName>
</protein>
<evidence type="ECO:0008006" key="4">
    <source>
        <dbReference type="Google" id="ProtNLM"/>
    </source>
</evidence>
<reference evidence="2" key="1">
    <citation type="submission" date="2017-08" db="EMBL/GenBank/DDBJ databases">
        <authorList>
            <person name="Polle J.E."/>
            <person name="Barry K."/>
            <person name="Cushman J."/>
            <person name="Schmutz J."/>
            <person name="Tran D."/>
            <person name="Hathwaick L.T."/>
            <person name="Yim W.C."/>
            <person name="Jenkins J."/>
            <person name="Mckie-Krisberg Z.M."/>
            <person name="Prochnik S."/>
            <person name="Lindquist E."/>
            <person name="Dockter R.B."/>
            <person name="Adam C."/>
            <person name="Molina H."/>
            <person name="Bunkerborg J."/>
            <person name="Jin E."/>
            <person name="Buchheim M."/>
            <person name="Magnuson J."/>
        </authorList>
    </citation>
    <scope>NUCLEOTIDE SEQUENCE</scope>
    <source>
        <strain evidence="2">CCAP 19/18</strain>
    </source>
</reference>